<dbReference type="Proteomes" id="UP000728032">
    <property type="component" value="Unassembled WGS sequence"/>
</dbReference>
<keyword evidence="7" id="KW-1185">Reference proteome</keyword>
<dbReference type="GO" id="GO:0061630">
    <property type="term" value="F:ubiquitin protein ligase activity"/>
    <property type="evidence" value="ECO:0007669"/>
    <property type="project" value="TreeGrafter"/>
</dbReference>
<dbReference type="AlphaFoldDB" id="A0A7R9M4I8"/>
<dbReference type="Gene3D" id="3.30.40.10">
    <property type="entry name" value="Zinc/RING finger domain, C3HC4 (zinc finger)"/>
    <property type="match status" value="1"/>
</dbReference>
<dbReference type="EMBL" id="OC919995">
    <property type="protein sequence ID" value="CAD7652118.1"/>
    <property type="molecule type" value="Genomic_DNA"/>
</dbReference>
<gene>
    <name evidence="6" type="ORF">ONB1V03_LOCUS8784</name>
</gene>
<reference evidence="6" key="1">
    <citation type="submission" date="2020-11" db="EMBL/GenBank/DDBJ databases">
        <authorList>
            <person name="Tran Van P."/>
        </authorList>
    </citation>
    <scope>NUCLEOTIDE SEQUENCE</scope>
</reference>
<evidence type="ECO:0000259" key="5">
    <source>
        <dbReference type="PROSITE" id="PS50089"/>
    </source>
</evidence>
<dbReference type="OrthoDB" id="6477069at2759"/>
<keyword evidence="1 3" id="KW-0479">Metal-binding</keyword>
<protein>
    <recommendedName>
        <fullName evidence="5">RING-type domain-containing protein</fullName>
    </recommendedName>
</protein>
<evidence type="ECO:0000256" key="4">
    <source>
        <dbReference type="SAM" id="MobiDB-lite"/>
    </source>
</evidence>
<dbReference type="GO" id="GO:0008270">
    <property type="term" value="F:zinc ion binding"/>
    <property type="evidence" value="ECO:0007669"/>
    <property type="project" value="UniProtKB-KW"/>
</dbReference>
<dbReference type="SUPFAM" id="SSF57850">
    <property type="entry name" value="RING/U-box"/>
    <property type="match status" value="1"/>
</dbReference>
<dbReference type="GO" id="GO:0000209">
    <property type="term" value="P:protein polyubiquitination"/>
    <property type="evidence" value="ECO:0007669"/>
    <property type="project" value="TreeGrafter"/>
</dbReference>
<keyword evidence="1 3" id="KW-0863">Zinc-finger</keyword>
<dbReference type="PANTHER" id="PTHR46016:SF1">
    <property type="entry name" value="RING-TYPE DOMAIN-CONTAINING PROTEIN"/>
    <property type="match status" value="1"/>
</dbReference>
<evidence type="ECO:0000313" key="6">
    <source>
        <dbReference type="EMBL" id="CAD7652118.1"/>
    </source>
</evidence>
<name>A0A7R9M4I8_9ACAR</name>
<evidence type="ECO:0000313" key="7">
    <source>
        <dbReference type="Proteomes" id="UP000728032"/>
    </source>
</evidence>
<keyword evidence="2" id="KW-0862">Zinc</keyword>
<feature type="domain" description="RING-type" evidence="5">
    <location>
        <begin position="22"/>
        <end position="61"/>
    </location>
</feature>
<proteinExistence type="predicted"/>
<dbReference type="Pfam" id="PF13923">
    <property type="entry name" value="zf-C3HC4_2"/>
    <property type="match status" value="1"/>
</dbReference>
<dbReference type="GO" id="GO:0006511">
    <property type="term" value="P:ubiquitin-dependent protein catabolic process"/>
    <property type="evidence" value="ECO:0007669"/>
    <property type="project" value="TreeGrafter"/>
</dbReference>
<accession>A0A7R9M4I8</accession>
<dbReference type="InterPro" id="IPR013083">
    <property type="entry name" value="Znf_RING/FYVE/PHD"/>
</dbReference>
<dbReference type="EMBL" id="CAJPVJ010005170">
    <property type="protein sequence ID" value="CAG2169305.1"/>
    <property type="molecule type" value="Genomic_DNA"/>
</dbReference>
<evidence type="ECO:0000256" key="3">
    <source>
        <dbReference type="PROSITE-ProRule" id="PRU00175"/>
    </source>
</evidence>
<feature type="region of interest" description="Disordered" evidence="4">
    <location>
        <begin position="55"/>
        <end position="78"/>
    </location>
</feature>
<dbReference type="InterPro" id="IPR001841">
    <property type="entry name" value="Znf_RING"/>
</dbReference>
<evidence type="ECO:0000256" key="2">
    <source>
        <dbReference type="ARBA" id="ARBA00022833"/>
    </source>
</evidence>
<evidence type="ECO:0000256" key="1">
    <source>
        <dbReference type="ARBA" id="ARBA00022771"/>
    </source>
</evidence>
<organism evidence="6">
    <name type="scientific">Oppiella nova</name>
    <dbReference type="NCBI Taxonomy" id="334625"/>
    <lineage>
        <taxon>Eukaryota</taxon>
        <taxon>Metazoa</taxon>
        <taxon>Ecdysozoa</taxon>
        <taxon>Arthropoda</taxon>
        <taxon>Chelicerata</taxon>
        <taxon>Arachnida</taxon>
        <taxon>Acari</taxon>
        <taxon>Acariformes</taxon>
        <taxon>Sarcoptiformes</taxon>
        <taxon>Oribatida</taxon>
        <taxon>Brachypylina</taxon>
        <taxon>Oppioidea</taxon>
        <taxon>Oppiidae</taxon>
        <taxon>Oppiella</taxon>
    </lineage>
</organism>
<sequence>MPGYEKERFVSIGESERNELSCGICHEILKEPVVANCCLQTFCRECITQWLTNDSSCPYDRKPMTSNDMNPAPSRADE</sequence>
<dbReference type="InterPro" id="IPR051438">
    <property type="entry name" value="RNF_E3_ubiq-protein_ligase"/>
</dbReference>
<dbReference type="PANTHER" id="PTHR46016">
    <property type="entry name" value="ZINC FINGER, RING/FYVE/PHD-TYPE"/>
    <property type="match status" value="1"/>
</dbReference>
<dbReference type="PROSITE" id="PS50089">
    <property type="entry name" value="ZF_RING_2"/>
    <property type="match status" value="1"/>
</dbReference>